<keyword evidence="27" id="KW-1185">Reference proteome</keyword>
<comment type="catalytic activity">
    <reaction evidence="23">
        <text>L-seryl-[protein] + ATP = O-phospho-L-seryl-[protein] + ADP + H(+)</text>
        <dbReference type="Rhea" id="RHEA:17989"/>
        <dbReference type="Rhea" id="RHEA-COMP:9863"/>
        <dbReference type="Rhea" id="RHEA-COMP:11604"/>
        <dbReference type="ChEBI" id="CHEBI:15378"/>
        <dbReference type="ChEBI" id="CHEBI:29999"/>
        <dbReference type="ChEBI" id="CHEBI:30616"/>
        <dbReference type="ChEBI" id="CHEBI:83421"/>
        <dbReference type="ChEBI" id="CHEBI:456216"/>
        <dbReference type="EC" id="2.7.11.22"/>
    </reaction>
</comment>
<dbReference type="OrthoDB" id="2666448at2759"/>
<dbReference type="GO" id="GO:0070005">
    <property type="term" value="F:cysteine-type aminopeptidase activity"/>
    <property type="evidence" value="ECO:0007669"/>
    <property type="project" value="InterPro"/>
</dbReference>
<evidence type="ECO:0000256" key="14">
    <source>
        <dbReference type="ARBA" id="ARBA00022840"/>
    </source>
</evidence>
<dbReference type="PANTHER" id="PTHR10363:SF2">
    <property type="entry name" value="BLEOMYCIN HYDROLASE"/>
    <property type="match status" value="1"/>
</dbReference>
<dbReference type="SUPFAM" id="SSF54001">
    <property type="entry name" value="Cysteine proteinases"/>
    <property type="match status" value="1"/>
</dbReference>
<dbReference type="InterPro" id="IPR038765">
    <property type="entry name" value="Papain-like_cys_pep_sf"/>
</dbReference>
<dbReference type="PROSITE" id="PS00107">
    <property type="entry name" value="PROTEIN_KINASE_ATP"/>
    <property type="match status" value="1"/>
</dbReference>
<comment type="subunit">
    <text evidence="17">Homohexamer. Binds to nucleic acids. Binds single-stranded DNA and RNA with higher affinity than double-stranded DNA.</text>
</comment>
<accession>A0A9W8GCQ7</accession>
<keyword evidence="12 26" id="KW-0378">Hydrolase</keyword>
<dbReference type="PROSITE" id="PS00139">
    <property type="entry name" value="THIOL_PROTEASE_CYS"/>
    <property type="match status" value="1"/>
</dbReference>
<dbReference type="InterPro" id="IPR000719">
    <property type="entry name" value="Prot_kinase_dom"/>
</dbReference>
<evidence type="ECO:0000256" key="8">
    <source>
        <dbReference type="ARBA" id="ARBA00022670"/>
    </source>
</evidence>
<proteinExistence type="inferred from homology"/>
<dbReference type="InterPro" id="IPR000169">
    <property type="entry name" value="Pept_cys_AS"/>
</dbReference>
<dbReference type="FunFam" id="1.10.510.10:FF:000624">
    <property type="entry name" value="Mitogen-activated protein kinase"/>
    <property type="match status" value="1"/>
</dbReference>
<evidence type="ECO:0000256" key="3">
    <source>
        <dbReference type="ARBA" id="ARBA00006485"/>
    </source>
</evidence>
<evidence type="ECO:0000256" key="18">
    <source>
        <dbReference type="ARBA" id="ARBA00030627"/>
    </source>
</evidence>
<evidence type="ECO:0000256" key="11">
    <source>
        <dbReference type="ARBA" id="ARBA00022777"/>
    </source>
</evidence>
<dbReference type="CDD" id="cd00585">
    <property type="entry name" value="Peptidase_C1B"/>
    <property type="match status" value="1"/>
</dbReference>
<feature type="binding site" evidence="24">
    <location>
        <position position="63"/>
    </location>
    <ligand>
        <name>ATP</name>
        <dbReference type="ChEBI" id="CHEBI:30616"/>
    </ligand>
</feature>
<evidence type="ECO:0000313" key="26">
    <source>
        <dbReference type="EMBL" id="KAJ2685833.1"/>
    </source>
</evidence>
<dbReference type="Pfam" id="PF03051">
    <property type="entry name" value="Peptidase_C1_2"/>
    <property type="match status" value="1"/>
</dbReference>
<evidence type="ECO:0000256" key="4">
    <source>
        <dbReference type="ARBA" id="ARBA00012425"/>
    </source>
</evidence>
<dbReference type="SUPFAM" id="SSF56112">
    <property type="entry name" value="Protein kinase-like (PK-like)"/>
    <property type="match status" value="1"/>
</dbReference>
<dbReference type="EMBL" id="JANBTX010000133">
    <property type="protein sequence ID" value="KAJ2685833.1"/>
    <property type="molecule type" value="Genomic_DNA"/>
</dbReference>
<evidence type="ECO:0000256" key="2">
    <source>
        <dbReference type="ARBA" id="ARBA00004123"/>
    </source>
</evidence>
<dbReference type="FunFam" id="3.30.200.20:FF:000124">
    <property type="entry name" value="Cyclin-dependent kinase 4"/>
    <property type="match status" value="1"/>
</dbReference>
<evidence type="ECO:0000256" key="24">
    <source>
        <dbReference type="PROSITE-ProRule" id="PRU10141"/>
    </source>
</evidence>
<keyword evidence="9" id="KW-0808">Transferase</keyword>
<keyword evidence="10 24" id="KW-0547">Nucleotide-binding</keyword>
<dbReference type="GO" id="GO:0006508">
    <property type="term" value="P:proteolysis"/>
    <property type="evidence" value="ECO:0007669"/>
    <property type="project" value="UniProtKB-KW"/>
</dbReference>
<keyword evidence="11" id="KW-0418">Kinase</keyword>
<organism evidence="26 27">
    <name type="scientific">Coemansia spiralis</name>
    <dbReference type="NCBI Taxonomy" id="417178"/>
    <lineage>
        <taxon>Eukaryota</taxon>
        <taxon>Fungi</taxon>
        <taxon>Fungi incertae sedis</taxon>
        <taxon>Zoopagomycota</taxon>
        <taxon>Kickxellomycotina</taxon>
        <taxon>Kickxellomycetes</taxon>
        <taxon>Kickxellales</taxon>
        <taxon>Kickxellaceae</taxon>
        <taxon>Coemansia</taxon>
    </lineage>
</organism>
<dbReference type="Gene3D" id="3.90.70.10">
    <property type="entry name" value="Cysteine proteinases"/>
    <property type="match status" value="1"/>
</dbReference>
<evidence type="ECO:0000256" key="1">
    <source>
        <dbReference type="ARBA" id="ARBA00000423"/>
    </source>
</evidence>
<dbReference type="PROSITE" id="PS00639">
    <property type="entry name" value="THIOL_PROTEASE_HIS"/>
    <property type="match status" value="1"/>
</dbReference>
<evidence type="ECO:0000256" key="5">
    <source>
        <dbReference type="ARBA" id="ARBA00012465"/>
    </source>
</evidence>
<protein>
    <recommendedName>
        <fullName evidence="6">Cysteine proteinase 1, mitochondrial</fullName>
        <ecNumber evidence="4">2.7.11.22</ecNumber>
        <ecNumber evidence="5">3.4.22.40</ecNumber>
    </recommendedName>
    <alternativeName>
        <fullName evidence="18">Bleomycin hydrolase</fullName>
    </alternativeName>
    <alternativeName>
        <fullName evidence="21">Homocysteine-thiolactonase</fullName>
    </alternativeName>
    <alternativeName>
        <fullName evidence="19">Leucine aminopeptidase 3</fullName>
    </alternativeName>
    <alternativeName>
        <fullName evidence="20">Y3</fullName>
    </alternativeName>
</protein>
<evidence type="ECO:0000256" key="6">
    <source>
        <dbReference type="ARBA" id="ARBA00016900"/>
    </source>
</evidence>
<evidence type="ECO:0000256" key="20">
    <source>
        <dbReference type="ARBA" id="ARBA00031859"/>
    </source>
</evidence>
<comment type="similarity">
    <text evidence="3">Belongs to the protein kinase superfamily. CMGC Ser/Thr protein kinase family. CDC2/CDKX subfamily.</text>
</comment>
<dbReference type="InterPro" id="IPR025660">
    <property type="entry name" value="Pept_his_AS"/>
</dbReference>
<dbReference type="GO" id="GO:0004197">
    <property type="term" value="F:cysteine-type endopeptidase activity"/>
    <property type="evidence" value="ECO:0007669"/>
    <property type="project" value="UniProtKB-EC"/>
</dbReference>
<dbReference type="Pfam" id="PF00069">
    <property type="entry name" value="Pkinase"/>
    <property type="match status" value="1"/>
</dbReference>
<name>A0A9W8GCQ7_9FUNG</name>
<evidence type="ECO:0000256" key="19">
    <source>
        <dbReference type="ARBA" id="ARBA00031564"/>
    </source>
</evidence>
<dbReference type="GO" id="GO:0005524">
    <property type="term" value="F:ATP binding"/>
    <property type="evidence" value="ECO:0007669"/>
    <property type="project" value="UniProtKB-UniRule"/>
</dbReference>
<gene>
    <name evidence="26" type="primary">LAP3</name>
    <name evidence="26" type="ORF">IWW39_004037</name>
</gene>
<keyword evidence="7" id="KW-0723">Serine/threonine-protein kinase</keyword>
<evidence type="ECO:0000256" key="13">
    <source>
        <dbReference type="ARBA" id="ARBA00022807"/>
    </source>
</evidence>
<dbReference type="Gene3D" id="3.30.200.20">
    <property type="entry name" value="Phosphorylase Kinase, domain 1"/>
    <property type="match status" value="1"/>
</dbReference>
<reference evidence="26" key="1">
    <citation type="submission" date="2022-07" db="EMBL/GenBank/DDBJ databases">
        <title>Phylogenomic reconstructions and comparative analyses of Kickxellomycotina fungi.</title>
        <authorList>
            <person name="Reynolds N.K."/>
            <person name="Stajich J.E."/>
            <person name="Barry K."/>
            <person name="Grigoriev I.V."/>
            <person name="Crous P."/>
            <person name="Smith M.E."/>
        </authorList>
    </citation>
    <scope>NUCLEOTIDE SEQUENCE</scope>
    <source>
        <strain evidence="26">CBS 109367</strain>
    </source>
</reference>
<feature type="domain" description="Protein kinase" evidence="25">
    <location>
        <begin position="34"/>
        <end position="322"/>
    </location>
</feature>
<evidence type="ECO:0000313" key="27">
    <source>
        <dbReference type="Proteomes" id="UP001151516"/>
    </source>
</evidence>
<dbReference type="GO" id="GO:0004693">
    <property type="term" value="F:cyclin-dependent protein serine/threonine kinase activity"/>
    <property type="evidence" value="ECO:0007669"/>
    <property type="project" value="UniProtKB-EC"/>
</dbReference>
<dbReference type="PANTHER" id="PTHR10363">
    <property type="entry name" value="BLEOMYCIN HYDROLASE"/>
    <property type="match status" value="1"/>
</dbReference>
<keyword evidence="15" id="KW-0539">Nucleus</keyword>
<evidence type="ECO:0000256" key="17">
    <source>
        <dbReference type="ARBA" id="ARBA00026080"/>
    </source>
</evidence>
<dbReference type="GO" id="GO:0005737">
    <property type="term" value="C:cytoplasm"/>
    <property type="evidence" value="ECO:0007669"/>
    <property type="project" value="TreeGrafter"/>
</dbReference>
<dbReference type="InterPro" id="IPR017441">
    <property type="entry name" value="Protein_kinase_ATP_BS"/>
</dbReference>
<dbReference type="SMART" id="SM00220">
    <property type="entry name" value="S_TKc"/>
    <property type="match status" value="1"/>
</dbReference>
<evidence type="ECO:0000256" key="22">
    <source>
        <dbReference type="ARBA" id="ARBA00047811"/>
    </source>
</evidence>
<dbReference type="InterPro" id="IPR004134">
    <property type="entry name" value="Peptidase_C1B"/>
</dbReference>
<evidence type="ECO:0000256" key="21">
    <source>
        <dbReference type="ARBA" id="ARBA00032353"/>
    </source>
</evidence>
<evidence type="ECO:0000256" key="16">
    <source>
        <dbReference type="ARBA" id="ARBA00025347"/>
    </source>
</evidence>
<comment type="caution">
    <text evidence="26">The sequence shown here is derived from an EMBL/GenBank/DDBJ whole genome shotgun (WGS) entry which is preliminary data.</text>
</comment>
<dbReference type="EC" id="3.4.22.40" evidence="5"/>
<dbReference type="InterPro" id="IPR011009">
    <property type="entry name" value="Kinase-like_dom_sf"/>
</dbReference>
<keyword evidence="14 24" id="KW-0067">ATP-binding</keyword>
<dbReference type="EC" id="2.7.11.22" evidence="4"/>
<dbReference type="Gene3D" id="1.10.510.10">
    <property type="entry name" value="Transferase(Phosphotransferase) domain 1"/>
    <property type="match status" value="1"/>
</dbReference>
<dbReference type="GO" id="GO:0005634">
    <property type="term" value="C:nucleus"/>
    <property type="evidence" value="ECO:0007669"/>
    <property type="project" value="UniProtKB-SubCell"/>
</dbReference>
<evidence type="ECO:0000256" key="23">
    <source>
        <dbReference type="ARBA" id="ARBA00048367"/>
    </source>
</evidence>
<dbReference type="GO" id="GO:0043418">
    <property type="term" value="P:homocysteine catabolic process"/>
    <property type="evidence" value="ECO:0007669"/>
    <property type="project" value="TreeGrafter"/>
</dbReference>
<keyword evidence="8" id="KW-0645">Protease</keyword>
<evidence type="ECO:0000256" key="9">
    <source>
        <dbReference type="ARBA" id="ARBA00022679"/>
    </source>
</evidence>
<dbReference type="Proteomes" id="UP001151516">
    <property type="component" value="Unassembled WGS sequence"/>
</dbReference>
<comment type="catalytic activity">
    <reaction evidence="1">
        <text>Inactivates bleomycin B2 (a cytotoxic glycometallopeptide) by hydrolysis of a carboxyamide bond of beta-aminoalanine, but also shows general aminopeptidase activity. The specificity varies somewhat with source, but amino acid arylamides of Met, Leu and Ala are preferred.</text>
        <dbReference type="EC" id="3.4.22.40"/>
    </reaction>
</comment>
<evidence type="ECO:0000256" key="10">
    <source>
        <dbReference type="ARBA" id="ARBA00022741"/>
    </source>
</evidence>
<keyword evidence="13" id="KW-0788">Thiol protease</keyword>
<evidence type="ECO:0000259" key="25">
    <source>
        <dbReference type="PROSITE" id="PS50011"/>
    </source>
</evidence>
<dbReference type="AlphaFoldDB" id="A0A9W8GCQ7"/>
<evidence type="ECO:0000256" key="15">
    <source>
        <dbReference type="ARBA" id="ARBA00023242"/>
    </source>
</evidence>
<evidence type="ECO:0000256" key="12">
    <source>
        <dbReference type="ARBA" id="ARBA00022801"/>
    </source>
</evidence>
<evidence type="ECO:0000256" key="7">
    <source>
        <dbReference type="ARBA" id="ARBA00022527"/>
    </source>
</evidence>
<dbReference type="PROSITE" id="PS50011">
    <property type="entry name" value="PROTEIN_KINASE_DOM"/>
    <property type="match status" value="1"/>
</dbReference>
<comment type="catalytic activity">
    <reaction evidence="22">
        <text>L-threonyl-[protein] + ATP = O-phospho-L-threonyl-[protein] + ADP + H(+)</text>
        <dbReference type="Rhea" id="RHEA:46608"/>
        <dbReference type="Rhea" id="RHEA-COMP:11060"/>
        <dbReference type="Rhea" id="RHEA-COMP:11605"/>
        <dbReference type="ChEBI" id="CHEBI:15378"/>
        <dbReference type="ChEBI" id="CHEBI:30013"/>
        <dbReference type="ChEBI" id="CHEBI:30616"/>
        <dbReference type="ChEBI" id="CHEBI:61977"/>
        <dbReference type="ChEBI" id="CHEBI:456216"/>
        <dbReference type="EC" id="2.7.11.22"/>
    </reaction>
</comment>
<comment type="function">
    <text evidence="16">The normal physiological role of the enzyme is unknown, but it is not essential for the viability of yeast cells. Has aminopeptidase activity, shortening substrate peptides sequentially by 1 amino acid. Has bleomycin hydrolase activity, which can protect the cell from the toxic effects of bleomycin. Has homocysteine-thiolactonase activity, protecting the cell against homocysteine toxicity. Acts as a repressor in the GAL4 regulatory system, but this does not require either the peptidase or nucleic acid-binding activities.</text>
</comment>
<comment type="subcellular location">
    <subcellularLocation>
        <location evidence="2">Nucleus</location>
    </subcellularLocation>
</comment>
<sequence>MCSATNEALVDFAGHQVSLPCNGFLGACTDVDAYDKLNRIGEGTYGIVYRAQHRRSGSIVALKRMRVDVGSGSSHGLPLSSFREIALLRRMRHKNIVSVLEIAAGHSIDSIFMVMEFCECDLGSLLDSMHAPFAPSEVKSLLHQLLSGLAYCHSLSVIHRDLKLPNALLTRSGQLKIADFGLARLFHKPARPMTPQVATLWYRAPELIFGATEYSSAIDLWSAGCILGELLTHRPFMPGKTEQEQLDLIVDMIGAPTERIWPGFRQLPMAPLLHIAKNKPLNNLKLAVPHVSTNTILLLNALLTYDPKKRLSVHAALDHPYFYEMPTGTYHTLSPVMTVHQLNKQTSTPAPSSSYARHYLTKHVQVRHGSQATSNAAMAKQGEATKDITTAQLSSYKDEFDSDIKNKLATLTISRESYTNALENREVFLEHPPVFSNKLAIDAPITNQFSSGRCWLFAGLNMLRLKMMKEYNLDSLELSQPYLFFYDKLEKSNWFLENILATLDDELDGRVVQYLLKDPIGDGGQWDMFVALIEKYGVVPKESYPETYHTSNSGQMDNLVTSRLREYAKILRNEYAQGKSASELRAHKKHMLEEVHRIMAISLGHPPEKLTWAFYDKDKKFHEFKDITPLQFYKDNVNQDCTNTVSLINDPRNDYMKKYTVDLLGNVVGAEQVHYINLPIDDIKRYAAAAIKAGRPVWFGCDVGKCHSRNKGMMDPDLIDYQTAFNFGPSTTKAERLQYGESLMTHAMVLTGVHVDGDQVVRWRIENSWGKDYGNSGYLTMTDKWFDEYVYQIVLEKDDLPDKVLAVLDQDAVVLPPWDPMGALAN</sequence>
<dbReference type="GO" id="GO:0009636">
    <property type="term" value="P:response to toxic substance"/>
    <property type="evidence" value="ECO:0007669"/>
    <property type="project" value="TreeGrafter"/>
</dbReference>